<gene>
    <name evidence="1" type="ORF">GS660_19560</name>
</gene>
<dbReference type="EMBL" id="WWNR01000024">
    <property type="protein sequence ID" value="MZQ91287.1"/>
    <property type="molecule type" value="Genomic_DNA"/>
</dbReference>
<proteinExistence type="predicted"/>
<keyword evidence="2" id="KW-1185">Reference proteome</keyword>
<name>A0A6L8VLM7_9RHOB</name>
<organism evidence="1 2">
    <name type="scientific">Frigidibacter albus</name>
    <dbReference type="NCBI Taxonomy" id="1465486"/>
    <lineage>
        <taxon>Bacteria</taxon>
        <taxon>Pseudomonadati</taxon>
        <taxon>Pseudomonadota</taxon>
        <taxon>Alphaproteobacteria</taxon>
        <taxon>Rhodobacterales</taxon>
        <taxon>Paracoccaceae</taxon>
        <taxon>Frigidibacter</taxon>
    </lineage>
</organism>
<evidence type="ECO:0000313" key="1">
    <source>
        <dbReference type="EMBL" id="MZQ91287.1"/>
    </source>
</evidence>
<reference evidence="1 2" key="1">
    <citation type="submission" date="2020-01" db="EMBL/GenBank/DDBJ databases">
        <title>Frigidibacter albus SP32T (=CGMCC 1.13995T).</title>
        <authorList>
            <person name="Liao X."/>
        </authorList>
    </citation>
    <scope>NUCLEOTIDE SEQUENCE [LARGE SCALE GENOMIC DNA]</scope>
    <source>
        <strain evidence="1 2">SP32</strain>
    </source>
</reference>
<dbReference type="OrthoDB" id="7832706at2"/>
<evidence type="ECO:0000313" key="2">
    <source>
        <dbReference type="Proteomes" id="UP000477083"/>
    </source>
</evidence>
<dbReference type="Proteomes" id="UP000477083">
    <property type="component" value="Unassembled WGS sequence"/>
</dbReference>
<dbReference type="RefSeq" id="WP_161348670.1">
    <property type="nucleotide sequence ID" value="NZ_BMGW01000024.1"/>
</dbReference>
<sequence length="314" mass="35756">MTQPAIRMPRRPNNVRKSVKAVRGRIQPQWREAARTKGFAIKARVRDRYHLSLECKTCGALNVQRIFTLMSANPICQECLERRWAKDARDAGIAWLGRDPERRHYSRYRLKCGHEATRQVALVQRVARGETGIRCNICNRSRDASVAQRQGWELLGSAPSRRPNYRSYRHVSCGHEQEISTGNMRTARHGCGRCHPGWCAAPSHIYLFRISLPDGRRWVKPGYARNPTSRSKYQLELAEGVTCDIIHQIPQASGQVAIRNEKALHKALKLEFPEAVIPRTELGPWINVVSEVYAERLEGEILTRLHALAAASEV</sequence>
<dbReference type="AlphaFoldDB" id="A0A6L8VLM7"/>
<comment type="caution">
    <text evidence="1">The sequence shown here is derived from an EMBL/GenBank/DDBJ whole genome shotgun (WGS) entry which is preliminary data.</text>
</comment>
<accession>A0A6L8VLM7</accession>
<protein>
    <submittedName>
        <fullName evidence="1">GIY-YIG nuclease family protein</fullName>
    </submittedName>
</protein>